<evidence type="ECO:0000313" key="3">
    <source>
        <dbReference type="Proteomes" id="UP001501251"/>
    </source>
</evidence>
<gene>
    <name evidence="2" type="ORF">GCM10022252_22650</name>
</gene>
<sequence length="90" mass="10694">MTISRLRQTNRPSRSRNNRVRTGRGLDSVKVCLTDWVEHFPPLLVFGLGSRETVWNIHAYMRRLREPSRGDRQSTSYDLESYLVRFWPQS</sequence>
<proteinExistence type="predicted"/>
<comment type="caution">
    <text evidence="2">The sequence shown here is derived from an EMBL/GenBank/DDBJ whole genome shotgun (WGS) entry which is preliminary data.</text>
</comment>
<name>A0ABP8AQG2_9ACTN</name>
<protein>
    <submittedName>
        <fullName evidence="2">Uncharacterized protein</fullName>
    </submittedName>
</protein>
<feature type="compositionally biased region" description="Basic residues" evidence="1">
    <location>
        <begin position="13"/>
        <end position="22"/>
    </location>
</feature>
<organism evidence="2 3">
    <name type="scientific">Streptosporangium oxazolinicum</name>
    <dbReference type="NCBI Taxonomy" id="909287"/>
    <lineage>
        <taxon>Bacteria</taxon>
        <taxon>Bacillati</taxon>
        <taxon>Actinomycetota</taxon>
        <taxon>Actinomycetes</taxon>
        <taxon>Streptosporangiales</taxon>
        <taxon>Streptosporangiaceae</taxon>
        <taxon>Streptosporangium</taxon>
    </lineage>
</organism>
<feature type="region of interest" description="Disordered" evidence="1">
    <location>
        <begin position="1"/>
        <end position="22"/>
    </location>
</feature>
<reference evidence="3" key="1">
    <citation type="journal article" date="2019" name="Int. J. Syst. Evol. Microbiol.">
        <title>The Global Catalogue of Microorganisms (GCM) 10K type strain sequencing project: providing services to taxonomists for standard genome sequencing and annotation.</title>
        <authorList>
            <consortium name="The Broad Institute Genomics Platform"/>
            <consortium name="The Broad Institute Genome Sequencing Center for Infectious Disease"/>
            <person name="Wu L."/>
            <person name="Ma J."/>
        </authorList>
    </citation>
    <scope>NUCLEOTIDE SEQUENCE [LARGE SCALE GENOMIC DNA]</scope>
    <source>
        <strain evidence="3">JCM 17388</strain>
    </source>
</reference>
<evidence type="ECO:0000256" key="1">
    <source>
        <dbReference type="SAM" id="MobiDB-lite"/>
    </source>
</evidence>
<dbReference type="Proteomes" id="UP001501251">
    <property type="component" value="Unassembled WGS sequence"/>
</dbReference>
<accession>A0ABP8AQG2</accession>
<dbReference type="EMBL" id="BAABAQ010000003">
    <property type="protein sequence ID" value="GAA4188061.1"/>
    <property type="molecule type" value="Genomic_DNA"/>
</dbReference>
<evidence type="ECO:0000313" key="2">
    <source>
        <dbReference type="EMBL" id="GAA4188061.1"/>
    </source>
</evidence>
<keyword evidence="3" id="KW-1185">Reference proteome</keyword>